<dbReference type="GO" id="GO:0005634">
    <property type="term" value="C:nucleus"/>
    <property type="evidence" value="ECO:0007669"/>
    <property type="project" value="UniProtKB-ARBA"/>
</dbReference>
<dbReference type="PANTHER" id="PTHR24388:SF53">
    <property type="entry name" value="CHORION TRANSCRIPTION FACTOR CF2-RELATED"/>
    <property type="match status" value="1"/>
</dbReference>
<dbReference type="EMBL" id="CAKASE010000075">
    <property type="protein sequence ID" value="CAG9577053.1"/>
    <property type="molecule type" value="Genomic_DNA"/>
</dbReference>
<dbReference type="Pfam" id="PF00096">
    <property type="entry name" value="zf-C2H2"/>
    <property type="match status" value="2"/>
</dbReference>
<evidence type="ECO:0000256" key="5">
    <source>
        <dbReference type="ARBA" id="ARBA00023242"/>
    </source>
</evidence>
<dbReference type="GO" id="GO:0008270">
    <property type="term" value="F:zinc ion binding"/>
    <property type="evidence" value="ECO:0007669"/>
    <property type="project" value="UniProtKB-KW"/>
</dbReference>
<dbReference type="GO" id="GO:0000978">
    <property type="term" value="F:RNA polymerase II cis-regulatory region sequence-specific DNA binding"/>
    <property type="evidence" value="ECO:0007669"/>
    <property type="project" value="TreeGrafter"/>
</dbReference>
<feature type="domain" description="C2H2-type" evidence="9">
    <location>
        <begin position="575"/>
        <end position="602"/>
    </location>
</feature>
<evidence type="ECO:0000259" key="9">
    <source>
        <dbReference type="PROSITE" id="PS50157"/>
    </source>
</evidence>
<dbReference type="GO" id="GO:0000981">
    <property type="term" value="F:DNA-binding transcription factor activity, RNA polymerase II-specific"/>
    <property type="evidence" value="ECO:0007669"/>
    <property type="project" value="TreeGrafter"/>
</dbReference>
<feature type="compositionally biased region" description="Basic and acidic residues" evidence="8">
    <location>
        <begin position="419"/>
        <end position="442"/>
    </location>
</feature>
<keyword evidence="4" id="KW-0862">Zinc</keyword>
<name>A0A8J2W8S4_9NEOP</name>
<keyword evidence="3 7" id="KW-0863">Zinc-finger</keyword>
<dbReference type="Proteomes" id="UP000789524">
    <property type="component" value="Unassembled WGS sequence"/>
</dbReference>
<evidence type="ECO:0000313" key="11">
    <source>
        <dbReference type="Proteomes" id="UP000789524"/>
    </source>
</evidence>
<evidence type="ECO:0000313" key="10">
    <source>
        <dbReference type="EMBL" id="CAG9577053.1"/>
    </source>
</evidence>
<dbReference type="FunFam" id="3.30.160.60:FF:000702">
    <property type="entry name" value="Transcription factor E4F1 isoform 1"/>
    <property type="match status" value="1"/>
</dbReference>
<dbReference type="PANTHER" id="PTHR24388">
    <property type="entry name" value="ZINC FINGER PROTEIN"/>
    <property type="match status" value="1"/>
</dbReference>
<feature type="domain" description="C2H2-type" evidence="9">
    <location>
        <begin position="631"/>
        <end position="658"/>
    </location>
</feature>
<dbReference type="InterPro" id="IPR036236">
    <property type="entry name" value="Znf_C2H2_sf"/>
</dbReference>
<evidence type="ECO:0000256" key="8">
    <source>
        <dbReference type="SAM" id="MobiDB-lite"/>
    </source>
</evidence>
<dbReference type="AlphaFoldDB" id="A0A8J2W8S4"/>
<dbReference type="PROSITE" id="PS50157">
    <property type="entry name" value="ZINC_FINGER_C2H2_2"/>
    <property type="match status" value="6"/>
</dbReference>
<reference evidence="10" key="1">
    <citation type="submission" date="2021-09" db="EMBL/GenBank/DDBJ databases">
        <authorList>
            <person name="Martin H S."/>
        </authorList>
    </citation>
    <scope>NUCLEOTIDE SEQUENCE</scope>
</reference>
<feature type="region of interest" description="Disordered" evidence="8">
    <location>
        <begin position="412"/>
        <end position="445"/>
    </location>
</feature>
<dbReference type="OrthoDB" id="6077919at2759"/>
<proteinExistence type="inferred from homology"/>
<comment type="similarity">
    <text evidence="6">Belongs to the snail C2H2-type zinc-finger protein family.</text>
</comment>
<comment type="caution">
    <text evidence="10">The sequence shown here is derived from an EMBL/GenBank/DDBJ whole genome shotgun (WGS) entry which is preliminary data.</text>
</comment>
<protein>
    <submittedName>
        <fullName evidence="10">(African queen) hypothetical protein</fullName>
    </submittedName>
</protein>
<keyword evidence="5" id="KW-0539">Nucleus</keyword>
<feature type="domain" description="C2H2-type" evidence="9">
    <location>
        <begin position="547"/>
        <end position="574"/>
    </location>
</feature>
<feature type="domain" description="C2H2-type" evidence="9">
    <location>
        <begin position="603"/>
        <end position="630"/>
    </location>
</feature>
<organism evidence="10 11">
    <name type="scientific">Danaus chrysippus</name>
    <name type="common">African queen</name>
    <dbReference type="NCBI Taxonomy" id="151541"/>
    <lineage>
        <taxon>Eukaryota</taxon>
        <taxon>Metazoa</taxon>
        <taxon>Ecdysozoa</taxon>
        <taxon>Arthropoda</taxon>
        <taxon>Hexapoda</taxon>
        <taxon>Insecta</taxon>
        <taxon>Pterygota</taxon>
        <taxon>Neoptera</taxon>
        <taxon>Endopterygota</taxon>
        <taxon>Lepidoptera</taxon>
        <taxon>Glossata</taxon>
        <taxon>Ditrysia</taxon>
        <taxon>Papilionoidea</taxon>
        <taxon>Nymphalidae</taxon>
        <taxon>Danainae</taxon>
        <taxon>Danaini</taxon>
        <taxon>Danaina</taxon>
        <taxon>Danaus</taxon>
        <taxon>Anosia</taxon>
    </lineage>
</organism>
<accession>A0A8J2W8S4</accession>
<keyword evidence="2" id="KW-0677">Repeat</keyword>
<evidence type="ECO:0000256" key="7">
    <source>
        <dbReference type="PROSITE-ProRule" id="PRU00042"/>
    </source>
</evidence>
<dbReference type="PROSITE" id="PS00028">
    <property type="entry name" value="ZINC_FINGER_C2H2_1"/>
    <property type="match status" value="4"/>
</dbReference>
<dbReference type="InterPro" id="IPR013087">
    <property type="entry name" value="Znf_C2H2_type"/>
</dbReference>
<evidence type="ECO:0000256" key="2">
    <source>
        <dbReference type="ARBA" id="ARBA00022737"/>
    </source>
</evidence>
<evidence type="ECO:0000256" key="3">
    <source>
        <dbReference type="ARBA" id="ARBA00022771"/>
    </source>
</evidence>
<gene>
    <name evidence="10" type="ORF">DCHRY22_LOCUS12199</name>
</gene>
<evidence type="ECO:0000256" key="4">
    <source>
        <dbReference type="ARBA" id="ARBA00022833"/>
    </source>
</evidence>
<keyword evidence="1" id="KW-0479">Metal-binding</keyword>
<feature type="domain" description="C2H2-type" evidence="9">
    <location>
        <begin position="519"/>
        <end position="546"/>
    </location>
</feature>
<sequence length="773" mass="90449">MDFVKREDNHVLEEENYKLYMQNLQKSHQIDATEYQHTAISMEQLHQAVQSTLNNGSLHNFQLPISPRQMSTLMLKTNHLTRSLAYNDLPPHLSKNLDMELLSMPNDIQQMRHEDILSQNLSRNLDLTLARNLNNELELQNSLAQIQSLHEHEMTRNAEITQNLSRVNELTQNIGREMPHELNEIDLSQLSRHIDQNMLNHDEGRRSPIIHSVDNHLLEHHIAQRLEQNIALRLDSERLDQTISQRLDQTLAQRLDQTLAQRLDQTLAQRLDQTLAQRLDQTLAQRLDQTLAQRLDQRLLNPGVIHDHRVLEQNENLLPMPFHIKSEQDDDSYFYDNLNQGINTASVNNELQQNDHSQTNSNQHEQMYSLFNNPSIPALNSIDLYSRTPYIQNYPETARENPQNLVVNKQFENNSPYAEETKKKQEDIKKESKIEHPKENLKPNDQNKLYYDYNYYVSVERNENDSSSHNKINDELALNIKGEYSCYKCNEVFPSKRLLKQHSKNCESADSDLDKLGKFSCSQCAYRCQSPAILKIHERTHTGEKPYACTFCDYKSGQKNNVAKHILVHMKQKPFSCQYCDYKCAQKNNLVVHERTHTGYKPFACPYCDYRTVQKPNLVKHMYLHTDQKPFSCDMCNYRCVQKTNLTKHKQRHLTECDKMDIKNQVKPYKPRQKSVKCAHCSYRCVQKSSLDKHMQFKHSDVQTDLQFKQSDVQTDLQFKQSDVQTDLQFKQSDLRTDLQFKQSDLSDGVNRASDFDSIQNLSIKDMCQDVCS</sequence>
<dbReference type="SMART" id="SM00355">
    <property type="entry name" value="ZnF_C2H2"/>
    <property type="match status" value="7"/>
</dbReference>
<evidence type="ECO:0000256" key="6">
    <source>
        <dbReference type="ARBA" id="ARBA00037948"/>
    </source>
</evidence>
<keyword evidence="11" id="KW-1185">Reference proteome</keyword>
<evidence type="ECO:0000256" key="1">
    <source>
        <dbReference type="ARBA" id="ARBA00022723"/>
    </source>
</evidence>
<dbReference type="SUPFAM" id="SSF57667">
    <property type="entry name" value="beta-beta-alpha zinc fingers"/>
    <property type="match status" value="4"/>
</dbReference>
<dbReference type="InterPro" id="IPR050527">
    <property type="entry name" value="Snail/Krueppel_Znf"/>
</dbReference>
<dbReference type="Gene3D" id="3.30.160.60">
    <property type="entry name" value="Classic Zinc Finger"/>
    <property type="match status" value="5"/>
</dbReference>
<feature type="domain" description="C2H2-type" evidence="9">
    <location>
        <begin position="484"/>
        <end position="512"/>
    </location>
</feature>
<dbReference type="FunFam" id="3.30.160.60:FF:000446">
    <property type="entry name" value="Zinc finger protein"/>
    <property type="match status" value="2"/>
</dbReference>